<feature type="transmembrane region" description="Helical" evidence="2">
    <location>
        <begin position="114"/>
        <end position="131"/>
    </location>
</feature>
<dbReference type="EMBL" id="CP158296">
    <property type="protein sequence ID" value="XBV83335.1"/>
    <property type="molecule type" value="Genomic_DNA"/>
</dbReference>
<dbReference type="InterPro" id="IPR001633">
    <property type="entry name" value="EAL_dom"/>
</dbReference>
<name>A0AAU7U4T9_9DEIO</name>
<dbReference type="Pfam" id="PF00990">
    <property type="entry name" value="GGDEF"/>
    <property type="match status" value="1"/>
</dbReference>
<dbReference type="PROSITE" id="PS50887">
    <property type="entry name" value="GGDEF"/>
    <property type="match status" value="1"/>
</dbReference>
<accession>A0AAU7U4T9</accession>
<keyword evidence="2" id="KW-1133">Transmembrane helix</keyword>
<dbReference type="NCBIfam" id="TIGR00254">
    <property type="entry name" value="GGDEF"/>
    <property type="match status" value="1"/>
</dbReference>
<keyword evidence="5" id="KW-0614">Plasmid</keyword>
<dbReference type="InterPro" id="IPR052155">
    <property type="entry name" value="Biofilm_reg_signaling"/>
</dbReference>
<dbReference type="PANTHER" id="PTHR44757">
    <property type="entry name" value="DIGUANYLATE CYCLASE DGCP"/>
    <property type="match status" value="1"/>
</dbReference>
<feature type="transmembrane region" description="Helical" evidence="2">
    <location>
        <begin position="21"/>
        <end position="39"/>
    </location>
</feature>
<dbReference type="SMART" id="SM00267">
    <property type="entry name" value="GGDEF"/>
    <property type="match status" value="1"/>
</dbReference>
<dbReference type="CDD" id="cd01949">
    <property type="entry name" value="GGDEF"/>
    <property type="match status" value="1"/>
</dbReference>
<dbReference type="AlphaFoldDB" id="A0AAU7U4T9"/>
<evidence type="ECO:0000256" key="1">
    <source>
        <dbReference type="SAM" id="Coils"/>
    </source>
</evidence>
<protein>
    <submittedName>
        <fullName evidence="5">EAL domain-containing protein</fullName>
    </submittedName>
</protein>
<dbReference type="CDD" id="cd01948">
    <property type="entry name" value="EAL"/>
    <property type="match status" value="1"/>
</dbReference>
<dbReference type="SMART" id="SM00052">
    <property type="entry name" value="EAL"/>
    <property type="match status" value="1"/>
</dbReference>
<feature type="transmembrane region" description="Helical" evidence="2">
    <location>
        <begin position="138"/>
        <end position="157"/>
    </location>
</feature>
<feature type="domain" description="EAL" evidence="3">
    <location>
        <begin position="373"/>
        <end position="631"/>
    </location>
</feature>
<dbReference type="Gene3D" id="3.20.20.450">
    <property type="entry name" value="EAL domain"/>
    <property type="match status" value="1"/>
</dbReference>
<dbReference type="InterPro" id="IPR035919">
    <property type="entry name" value="EAL_sf"/>
</dbReference>
<keyword evidence="1" id="KW-0175">Coiled coil</keyword>
<geneLocation type="plasmid" evidence="5">
    <name>pDson04</name>
</geneLocation>
<dbReference type="PROSITE" id="PS50883">
    <property type="entry name" value="EAL"/>
    <property type="match status" value="1"/>
</dbReference>
<dbReference type="SUPFAM" id="SSF141868">
    <property type="entry name" value="EAL domain-like"/>
    <property type="match status" value="1"/>
</dbReference>
<evidence type="ECO:0000313" key="5">
    <source>
        <dbReference type="EMBL" id="XBV83335.1"/>
    </source>
</evidence>
<sequence length="643" mass="70846">MKPPLAEVETQVHTDIEWRRPLLFALPAAAIAFLLGMVLDGPSGQGSLYDALSYPLAFTFVSCLSVVLWLVPRRINVVVTVLVLAMSAFFLGKLIYILFLMPQTVRVQLEMTETFFWIPALQVLSFFIPNLRGARQASITFFTVFLLVSLAYLAVTMHGGTTWGIVFSLSELNLANLMLFAVTNTFIGFKEKYVRSVSEHDTMRQLVGTDLLTGLPNRQKVHEVMVESIAAHRSFALLFIDLDGFKLINDTLGHATGDWVLRATAQRLTRQRDVVHVAARLSGDEFVMLLYARPEEATAQARALLTELAQPVVVDGQVIHLSASIGMSMYPDDGREPQELLQHADSAMYTVKTFGKNGVRRFEQGADSAIERLKLLERALMQAMSAGQLHLVYQPICSLADGTVKKLETLLRWTHPTLGMVSAAEFIPIAESNGQIVAIGAWALRAACQQARRWNDSTGRAITVSVNVSPLQFTQANFVDLVRSALDDANLPASALEIELTESAVMRRLDIVRSSLRELQQLGVKIAIDDFGTGYSSLSYLRDLPINCVKIDRSFVRDLSTPRRAPQFSLAIIEAIIGIAATLDLQVVAEGVETGKQLDMLRDLGCDLGQGYFLSPPLEENAALDAFIAPPLWSASDVSSPLH</sequence>
<evidence type="ECO:0000256" key="2">
    <source>
        <dbReference type="SAM" id="Phobius"/>
    </source>
</evidence>
<dbReference type="PANTHER" id="PTHR44757:SF2">
    <property type="entry name" value="BIOFILM ARCHITECTURE MAINTENANCE PROTEIN MBAA"/>
    <property type="match status" value="1"/>
</dbReference>
<dbReference type="InterPro" id="IPR000160">
    <property type="entry name" value="GGDEF_dom"/>
</dbReference>
<keyword evidence="2" id="KW-0812">Transmembrane</keyword>
<dbReference type="Gene3D" id="3.30.70.270">
    <property type="match status" value="1"/>
</dbReference>
<feature type="domain" description="GGDEF" evidence="4">
    <location>
        <begin position="233"/>
        <end position="364"/>
    </location>
</feature>
<feature type="transmembrane region" description="Helical" evidence="2">
    <location>
        <begin position="51"/>
        <end position="71"/>
    </location>
</feature>
<feature type="coiled-coil region" evidence="1">
    <location>
        <begin position="359"/>
        <end position="386"/>
    </location>
</feature>
<evidence type="ECO:0000259" key="4">
    <source>
        <dbReference type="PROSITE" id="PS50887"/>
    </source>
</evidence>
<dbReference type="SUPFAM" id="SSF55073">
    <property type="entry name" value="Nucleotide cyclase"/>
    <property type="match status" value="1"/>
</dbReference>
<dbReference type="KEGG" id="dsc:ABOD76_01005"/>
<feature type="transmembrane region" description="Helical" evidence="2">
    <location>
        <begin position="78"/>
        <end position="102"/>
    </location>
</feature>
<dbReference type="InterPro" id="IPR043128">
    <property type="entry name" value="Rev_trsase/Diguanyl_cyclase"/>
</dbReference>
<dbReference type="Pfam" id="PF00563">
    <property type="entry name" value="EAL"/>
    <property type="match status" value="1"/>
</dbReference>
<dbReference type="InterPro" id="IPR029787">
    <property type="entry name" value="Nucleotide_cyclase"/>
</dbReference>
<proteinExistence type="predicted"/>
<reference evidence="5" key="1">
    <citation type="submission" date="2024-06" db="EMBL/GenBank/DDBJ databases">
        <title>Draft Genome Sequence of Deinococcus sonorensis Type Strain KR-87, a Biofilm Producing Representative of the Genus Deinococcus.</title>
        <authorList>
            <person name="Boren L.S."/>
            <person name="Grosso R.A."/>
            <person name="Hugenberg-Cox A.N."/>
            <person name="Hill J.T.E."/>
            <person name="Albert C.M."/>
            <person name="Tuohy J.M."/>
        </authorList>
    </citation>
    <scope>NUCLEOTIDE SEQUENCE</scope>
    <source>
        <strain evidence="5">KR-87</strain>
        <plasmid evidence="5">pDson04</plasmid>
    </source>
</reference>
<organism evidence="5">
    <name type="scientific">Deinococcus sonorensis KR-87</name>
    <dbReference type="NCBI Taxonomy" id="694439"/>
    <lineage>
        <taxon>Bacteria</taxon>
        <taxon>Thermotogati</taxon>
        <taxon>Deinococcota</taxon>
        <taxon>Deinococci</taxon>
        <taxon>Deinococcales</taxon>
        <taxon>Deinococcaceae</taxon>
        <taxon>Deinococcus</taxon>
    </lineage>
</organism>
<gene>
    <name evidence="5" type="ORF">ABOD76_01005</name>
</gene>
<evidence type="ECO:0000259" key="3">
    <source>
        <dbReference type="PROSITE" id="PS50883"/>
    </source>
</evidence>
<keyword evidence="2" id="KW-0472">Membrane</keyword>
<dbReference type="RefSeq" id="WP_350240749.1">
    <property type="nucleotide sequence ID" value="NZ_CP158296.1"/>
</dbReference>